<keyword evidence="21" id="KW-0046">Antibiotic resistance</keyword>
<dbReference type="InterPro" id="IPR050396">
    <property type="entry name" value="Glycosyltr_51/Transpeptidase"/>
</dbReference>
<evidence type="ECO:0000256" key="2">
    <source>
        <dbReference type="ARBA" id="ARBA00004249"/>
    </source>
</evidence>
<keyword evidence="16" id="KW-0133">Cell shape</keyword>
<dbReference type="InterPro" id="IPR023346">
    <property type="entry name" value="Lysozyme-like_dom_sf"/>
</dbReference>
<keyword evidence="10" id="KW-0121">Carboxypeptidase</keyword>
<comment type="caution">
    <text evidence="31">The sequence shown here is derived from an EMBL/GenBank/DDBJ whole genome shotgun (WGS) entry which is preliminary data.</text>
</comment>
<evidence type="ECO:0000256" key="21">
    <source>
        <dbReference type="ARBA" id="ARBA00023251"/>
    </source>
</evidence>
<dbReference type="EC" id="2.4.99.28" evidence="25"/>
<dbReference type="InterPro" id="IPR001460">
    <property type="entry name" value="PCN-bd_Tpept"/>
</dbReference>
<evidence type="ECO:0000256" key="1">
    <source>
        <dbReference type="ARBA" id="ARBA00002624"/>
    </source>
</evidence>
<evidence type="ECO:0000259" key="30">
    <source>
        <dbReference type="Pfam" id="PF17092"/>
    </source>
</evidence>
<evidence type="ECO:0000256" key="27">
    <source>
        <dbReference type="SAM" id="MobiDB-lite"/>
    </source>
</evidence>
<evidence type="ECO:0000256" key="11">
    <source>
        <dbReference type="ARBA" id="ARBA00022670"/>
    </source>
</evidence>
<evidence type="ECO:0000256" key="16">
    <source>
        <dbReference type="ARBA" id="ARBA00022960"/>
    </source>
</evidence>
<reference evidence="31" key="1">
    <citation type="submission" date="2022-04" db="EMBL/GenBank/DDBJ databases">
        <title>Alcanivorax sp. CY1518 draft genome sequence.</title>
        <authorList>
            <person name="Zhao G."/>
            <person name="An M."/>
        </authorList>
    </citation>
    <scope>NUCLEOTIDE SEQUENCE</scope>
    <source>
        <strain evidence="31">CY1518</strain>
    </source>
</reference>
<dbReference type="InterPro" id="IPR036950">
    <property type="entry name" value="PBP_transglycosylase"/>
</dbReference>
<feature type="domain" description="Glycosyl transferase family 51" evidence="29">
    <location>
        <begin position="59"/>
        <end position="233"/>
    </location>
</feature>
<keyword evidence="23" id="KW-0961">Cell wall biogenesis/degradation</keyword>
<dbReference type="EMBL" id="JALKII010000002">
    <property type="protein sequence ID" value="MCK0537185.1"/>
    <property type="molecule type" value="Genomic_DNA"/>
</dbReference>
<keyword evidence="32" id="KW-1185">Reference proteome</keyword>
<dbReference type="RefSeq" id="WP_246950009.1">
    <property type="nucleotide sequence ID" value="NZ_JALKII010000002.1"/>
</dbReference>
<dbReference type="EC" id="3.4.16.4" evidence="6"/>
<dbReference type="Gene3D" id="3.40.710.10">
    <property type="entry name" value="DD-peptidase/beta-lactamase superfamily"/>
    <property type="match status" value="2"/>
</dbReference>
<evidence type="ECO:0000256" key="14">
    <source>
        <dbReference type="ARBA" id="ARBA00022692"/>
    </source>
</evidence>
<evidence type="ECO:0000256" key="8">
    <source>
        <dbReference type="ARBA" id="ARBA00022475"/>
    </source>
</evidence>
<evidence type="ECO:0000256" key="7">
    <source>
        <dbReference type="ARBA" id="ARBA00018638"/>
    </source>
</evidence>
<dbReference type="NCBIfam" id="TIGR02074">
    <property type="entry name" value="PBP_1a_fam"/>
    <property type="match status" value="1"/>
</dbReference>
<dbReference type="SUPFAM" id="SSF53955">
    <property type="entry name" value="Lysozyme-like"/>
    <property type="match status" value="1"/>
</dbReference>
<keyword evidence="9" id="KW-0997">Cell inner membrane</keyword>
<evidence type="ECO:0000256" key="26">
    <source>
        <dbReference type="ARBA" id="ARBA00049902"/>
    </source>
</evidence>
<keyword evidence="15" id="KW-0378">Hydrolase</keyword>
<gene>
    <name evidence="31" type="ORF">MU846_05625</name>
</gene>
<sequence>MLLTKTWSRLLLAAMILSASGAAMILSASFLYLGPHLPPAAQLRETTFQIPLRIYASSGELIGEYGEQRRTPISFDQVPPQFVQALTSAEDERFFRHNGVDLKGLTRAASELLRYREIRSGGSTITMQVARNFFLSREQSFLRKFNEIVLAIQIENILSKEEIFELYINKIYLGHRAYGVEAAAQVYYGKSLGELDLPQLAMIAGLPKAPSAYNPLTNPQRALARRDWILERMLERRRISQEQYEQAVATPNTARHHGTALAAEASYAAEMVRQEALALIGPRIYTDGIRITTTLDVAMQKAAVTSLRHGLHVYDERHGWRGAEGHVDISALPPLPADSSGLSAGEASSDTPESDTEDTTPQPARLAEVSPAQAQWATALHDYQRIGELEPALVAEVQAESVRLVLPHGQLAVLPWAQMEWARPYINASTVGARPKKPSDVLAPGDIVRLRPVANEGAEGSGETVWRLAQIPAAQAALVALDPQTGAIRAIQGGYSFALSHYNRAVQAERQAGSAFKPFVYAAGIDRGITPATLINDAPIVFQDDLLEDAWRPTGASNRFYGPTRVREALARSLNLVSIRLLQQVGIGNTLRTLNDFGLPAGRFPRDLSLALGSASVTPLEMATAYTVFANGGYYLPSWLMHQIHDNEGNLLWQAPEVVLCEPDACGVNWQGAPQQIVETDSAEAIASPLATDEPEQPAPLIPPAPEYTWQPRTLDARTAWLMDSMLRDVIRRGTAGAARSLGRSDLAGKTGSTNDYIDAWFAGYTSGGVVATAWTGFDTPATLGNGEFGGRVALPMWIDFMGQILDAVPEQALPQPPGIVSVRINPDNGLRARPGDSSAIFEYFRDDSLPEFDDSLSAPGYSGGEEQVRPEDLF</sequence>
<dbReference type="Pfam" id="PF17092">
    <property type="entry name" value="PCB_OB"/>
    <property type="match status" value="1"/>
</dbReference>
<evidence type="ECO:0000259" key="28">
    <source>
        <dbReference type="Pfam" id="PF00905"/>
    </source>
</evidence>
<feature type="region of interest" description="Disordered" evidence="27">
    <location>
        <begin position="853"/>
        <end position="875"/>
    </location>
</feature>
<evidence type="ECO:0000259" key="29">
    <source>
        <dbReference type="Pfam" id="PF00912"/>
    </source>
</evidence>
<keyword evidence="11" id="KW-0645">Protease</keyword>
<evidence type="ECO:0000256" key="3">
    <source>
        <dbReference type="ARBA" id="ARBA00004752"/>
    </source>
</evidence>
<dbReference type="Pfam" id="PF00912">
    <property type="entry name" value="Transgly"/>
    <property type="match status" value="1"/>
</dbReference>
<evidence type="ECO:0000256" key="13">
    <source>
        <dbReference type="ARBA" id="ARBA00022679"/>
    </source>
</evidence>
<keyword evidence="18" id="KW-0573">Peptidoglycan synthesis</keyword>
<comment type="catalytic activity">
    <reaction evidence="24">
        <text>Preferential cleavage: (Ac)2-L-Lys-D-Ala-|-D-Ala. Also transpeptidation of peptidyl-alanyl moieties that are N-acyl substituents of D-alanine.</text>
        <dbReference type="EC" id="3.4.16.4"/>
    </reaction>
</comment>
<comment type="subcellular location">
    <subcellularLocation>
        <location evidence="2">Cell inner membrane</location>
        <topology evidence="2">Single-pass type II membrane protein</topology>
    </subcellularLocation>
</comment>
<evidence type="ECO:0000313" key="32">
    <source>
        <dbReference type="Proteomes" id="UP001165524"/>
    </source>
</evidence>
<dbReference type="Pfam" id="PF00905">
    <property type="entry name" value="Transpeptidase"/>
    <property type="match status" value="1"/>
</dbReference>
<evidence type="ECO:0000256" key="4">
    <source>
        <dbReference type="ARBA" id="ARBA00007090"/>
    </source>
</evidence>
<protein>
    <recommendedName>
        <fullName evidence="7">Penicillin-binding protein 1A</fullName>
        <ecNumber evidence="25">2.4.99.28</ecNumber>
        <ecNumber evidence="6">3.4.16.4</ecNumber>
    </recommendedName>
</protein>
<comment type="similarity">
    <text evidence="4">In the C-terminal section; belongs to the transpeptidase family.</text>
</comment>
<dbReference type="Gene3D" id="1.10.3810.10">
    <property type="entry name" value="Biosynthetic peptidoglycan transglycosylase-like"/>
    <property type="match status" value="1"/>
</dbReference>
<evidence type="ECO:0000256" key="23">
    <source>
        <dbReference type="ARBA" id="ARBA00023316"/>
    </source>
</evidence>
<comment type="catalytic activity">
    <reaction evidence="26">
        <text>[GlcNAc-(1-&gt;4)-Mur2Ac(oyl-L-Ala-gamma-D-Glu-L-Lys-D-Ala-D-Ala)](n)-di-trans,octa-cis-undecaprenyl diphosphate + beta-D-GlcNAc-(1-&gt;4)-Mur2Ac(oyl-L-Ala-gamma-D-Glu-L-Lys-D-Ala-D-Ala)-di-trans,octa-cis-undecaprenyl diphosphate = [GlcNAc-(1-&gt;4)-Mur2Ac(oyl-L-Ala-gamma-D-Glu-L-Lys-D-Ala-D-Ala)](n+1)-di-trans,octa-cis-undecaprenyl diphosphate + di-trans,octa-cis-undecaprenyl diphosphate + H(+)</text>
        <dbReference type="Rhea" id="RHEA:23708"/>
        <dbReference type="Rhea" id="RHEA-COMP:9602"/>
        <dbReference type="Rhea" id="RHEA-COMP:9603"/>
        <dbReference type="ChEBI" id="CHEBI:15378"/>
        <dbReference type="ChEBI" id="CHEBI:58405"/>
        <dbReference type="ChEBI" id="CHEBI:60033"/>
        <dbReference type="ChEBI" id="CHEBI:78435"/>
        <dbReference type="EC" id="2.4.99.28"/>
    </reaction>
</comment>
<dbReference type="InterPro" id="IPR012340">
    <property type="entry name" value="NA-bd_OB-fold"/>
</dbReference>
<evidence type="ECO:0000256" key="25">
    <source>
        <dbReference type="ARBA" id="ARBA00044770"/>
    </source>
</evidence>
<evidence type="ECO:0000256" key="6">
    <source>
        <dbReference type="ARBA" id="ARBA00012448"/>
    </source>
</evidence>
<keyword evidence="17" id="KW-0735">Signal-anchor</keyword>
<evidence type="ECO:0000313" key="31">
    <source>
        <dbReference type="EMBL" id="MCK0537185.1"/>
    </source>
</evidence>
<evidence type="ECO:0000256" key="24">
    <source>
        <dbReference type="ARBA" id="ARBA00034000"/>
    </source>
</evidence>
<dbReference type="Gene3D" id="2.40.50.140">
    <property type="entry name" value="Nucleic acid-binding proteins"/>
    <property type="match status" value="1"/>
</dbReference>
<keyword evidence="20" id="KW-0472">Membrane</keyword>
<evidence type="ECO:0000256" key="12">
    <source>
        <dbReference type="ARBA" id="ARBA00022676"/>
    </source>
</evidence>
<comment type="pathway">
    <text evidence="3">Cell wall biogenesis; peptidoglycan biosynthesis.</text>
</comment>
<keyword evidence="14" id="KW-0812">Transmembrane</keyword>
<evidence type="ECO:0000256" key="5">
    <source>
        <dbReference type="ARBA" id="ARBA00007739"/>
    </source>
</evidence>
<accession>A0ABT0E5T0</accession>
<keyword evidence="22" id="KW-0511">Multifunctional enzyme</keyword>
<feature type="domain" description="Penicillin-binding protein OB-like" evidence="30">
    <location>
        <begin position="371"/>
        <end position="473"/>
    </location>
</feature>
<evidence type="ECO:0000256" key="22">
    <source>
        <dbReference type="ARBA" id="ARBA00023268"/>
    </source>
</evidence>
<keyword evidence="12" id="KW-0328">Glycosyltransferase</keyword>
<organism evidence="31 32">
    <name type="scientific">Alcanivorax quisquiliarum</name>
    <dbReference type="NCBI Taxonomy" id="2933565"/>
    <lineage>
        <taxon>Bacteria</taxon>
        <taxon>Pseudomonadati</taxon>
        <taxon>Pseudomonadota</taxon>
        <taxon>Gammaproteobacteria</taxon>
        <taxon>Oceanospirillales</taxon>
        <taxon>Alcanivoracaceae</taxon>
        <taxon>Alcanivorax</taxon>
    </lineage>
</organism>
<dbReference type="InterPro" id="IPR001264">
    <property type="entry name" value="Glyco_trans_51"/>
</dbReference>
<comment type="similarity">
    <text evidence="5">In the N-terminal section; belongs to the glycosyltransferase 51 family.</text>
</comment>
<dbReference type="SUPFAM" id="SSF56601">
    <property type="entry name" value="beta-lactamase/transpeptidase-like"/>
    <property type="match status" value="1"/>
</dbReference>
<proteinExistence type="inferred from homology"/>
<dbReference type="PANTHER" id="PTHR32282:SF27">
    <property type="entry name" value="PENICILLIN-BINDING PROTEIN 1A"/>
    <property type="match status" value="1"/>
</dbReference>
<dbReference type="PANTHER" id="PTHR32282">
    <property type="entry name" value="BINDING PROTEIN TRANSPEPTIDASE, PUTATIVE-RELATED"/>
    <property type="match status" value="1"/>
</dbReference>
<dbReference type="InterPro" id="IPR012338">
    <property type="entry name" value="Beta-lactam/transpept-like"/>
</dbReference>
<evidence type="ECO:0000256" key="10">
    <source>
        <dbReference type="ARBA" id="ARBA00022645"/>
    </source>
</evidence>
<evidence type="ECO:0000256" key="9">
    <source>
        <dbReference type="ARBA" id="ARBA00022519"/>
    </source>
</evidence>
<comment type="function">
    <text evidence="1">Cell wall formation. Synthesis of cross-linked peptidoglycan from the lipid intermediates. The enzyme has a penicillin-insensitive transglycosylase N-terminal domain (formation of linear glycan strands) and a penicillin-sensitive transpeptidase C-terminal domain (cross-linking of the peptide subunits).</text>
</comment>
<feature type="region of interest" description="Disordered" evidence="27">
    <location>
        <begin position="330"/>
        <end position="365"/>
    </location>
</feature>
<evidence type="ECO:0000256" key="17">
    <source>
        <dbReference type="ARBA" id="ARBA00022968"/>
    </source>
</evidence>
<evidence type="ECO:0000256" key="15">
    <source>
        <dbReference type="ARBA" id="ARBA00022801"/>
    </source>
</evidence>
<evidence type="ECO:0000256" key="18">
    <source>
        <dbReference type="ARBA" id="ARBA00022984"/>
    </source>
</evidence>
<keyword evidence="19" id="KW-1133">Transmembrane helix</keyword>
<dbReference type="Proteomes" id="UP001165524">
    <property type="component" value="Unassembled WGS sequence"/>
</dbReference>
<evidence type="ECO:0000256" key="20">
    <source>
        <dbReference type="ARBA" id="ARBA00023136"/>
    </source>
</evidence>
<evidence type="ECO:0000256" key="19">
    <source>
        <dbReference type="ARBA" id="ARBA00022989"/>
    </source>
</evidence>
<name>A0ABT0E5T0_9GAMM</name>
<dbReference type="InterPro" id="IPR031376">
    <property type="entry name" value="PCB_OB"/>
</dbReference>
<keyword evidence="13" id="KW-0808">Transferase</keyword>
<feature type="domain" description="Penicillin-binding protein transpeptidase" evidence="28">
    <location>
        <begin position="477"/>
        <end position="766"/>
    </location>
</feature>
<keyword evidence="8" id="KW-1003">Cell membrane</keyword>